<dbReference type="Gene3D" id="3.20.20.100">
    <property type="entry name" value="NADP-dependent oxidoreductase domain"/>
    <property type="match status" value="1"/>
</dbReference>
<dbReference type="KEGG" id="pbz:GN234_09910"/>
<dbReference type="AlphaFoldDB" id="A0A6N1CAK8"/>
<feature type="domain" description="NADP-dependent oxidoreductase" evidence="1">
    <location>
        <begin position="236"/>
        <end position="523"/>
    </location>
</feature>
<dbReference type="Pfam" id="PF00248">
    <property type="entry name" value="Aldo_ket_red"/>
    <property type="match status" value="1"/>
</dbReference>
<dbReference type="PANTHER" id="PTHR43312:SF1">
    <property type="entry name" value="NADP-DEPENDENT OXIDOREDUCTASE DOMAIN-CONTAINING PROTEIN"/>
    <property type="match status" value="1"/>
</dbReference>
<evidence type="ECO:0000313" key="3">
    <source>
        <dbReference type="Proteomes" id="UP000509545"/>
    </source>
</evidence>
<dbReference type="EMBL" id="CP048810">
    <property type="protein sequence ID" value="QKS82239.1"/>
    <property type="molecule type" value="Genomic_DNA"/>
</dbReference>
<name>A0A6N1CAK8_9PSED</name>
<protein>
    <recommendedName>
        <fullName evidence="1">NADP-dependent oxidoreductase domain-containing protein</fullName>
    </recommendedName>
</protein>
<proteinExistence type="predicted"/>
<dbReference type="InterPro" id="IPR036812">
    <property type="entry name" value="NAD(P)_OxRdtase_dom_sf"/>
</dbReference>
<dbReference type="InterPro" id="IPR003329">
    <property type="entry name" value="Cytidylyl_trans"/>
</dbReference>
<dbReference type="InterPro" id="IPR053135">
    <property type="entry name" value="AKR2_Oxidoreductase"/>
</dbReference>
<sequence length="541" mass="59545">MTSVAVLQARTSSSRLPGKVLLPINGIPLAVLAAKRAANTGREVIVATSSQASDDALADVLDMHGLNCFRGSLESPLERIVLALDAYPDNTIVFRLTADNVFPDGHLLDEIEEAFVQGEYEYLCCNGIESGLPYGVSAEVTRLEHLRWALDNAVDAFDTEHVTPLIIRRFGRCYFERYKFRELGLLRCTVDNLDDYLVVQRVFSSVTDAVNVPCQELMRRLEVSPDGPVVAQAPDKLVFGTVQLGLNYGVSNKTGRPDLALACIMLRTAVINGVKYIDTARAYGTSEAVVGAAFKGGWEGRATVITKLSPLADCPVDADSLWVRAAIDASIFESCHHLESKTLDVVMLHRAAQLVQWQGAAWERLSELRQQGVIAALGVSVQNPVELQWALAEPLVSYIQLPCNLLDWRWDDSIPLIEEAKQDRSLIIHVRSALLQGLLVNENEVSWRSAHVDDSATVREWLSNQVSTLGRASIVDLCFAYLRALTWVDGVAVGMENIEQLSENLKLFCKPSLEPGQIAALQASRPRLTEQALNPACWLRG</sequence>
<keyword evidence="3" id="KW-1185">Reference proteome</keyword>
<dbReference type="Gene3D" id="3.90.550.10">
    <property type="entry name" value="Spore Coat Polysaccharide Biosynthesis Protein SpsA, Chain A"/>
    <property type="match status" value="1"/>
</dbReference>
<accession>A0A6N1CAK8</accession>
<gene>
    <name evidence="2" type="ORF">GN234_09910</name>
</gene>
<reference evidence="2 3" key="1">
    <citation type="submission" date="2020-02" db="EMBL/GenBank/DDBJ databases">
        <authorList>
            <person name="Liang J."/>
        </authorList>
    </citation>
    <scope>NUCLEOTIDE SEQUENCE [LARGE SCALE GENOMIC DNA]</scope>
    <source>
        <strain evidence="2 3">L22-9</strain>
    </source>
</reference>
<dbReference type="Proteomes" id="UP000509545">
    <property type="component" value="Chromosome"/>
</dbReference>
<dbReference type="SUPFAM" id="SSF51430">
    <property type="entry name" value="NAD(P)-linked oxidoreductase"/>
    <property type="match status" value="1"/>
</dbReference>
<dbReference type="InterPro" id="IPR029044">
    <property type="entry name" value="Nucleotide-diphossugar_trans"/>
</dbReference>
<dbReference type="Pfam" id="PF02348">
    <property type="entry name" value="CTP_transf_3"/>
    <property type="match status" value="1"/>
</dbReference>
<dbReference type="PANTHER" id="PTHR43312">
    <property type="entry name" value="D-THREO-ALDOSE 1-DEHYDROGENASE"/>
    <property type="match status" value="1"/>
</dbReference>
<dbReference type="CDD" id="cd19097">
    <property type="entry name" value="AKR_unchar"/>
    <property type="match status" value="1"/>
</dbReference>
<evidence type="ECO:0000259" key="1">
    <source>
        <dbReference type="Pfam" id="PF00248"/>
    </source>
</evidence>
<evidence type="ECO:0000313" key="2">
    <source>
        <dbReference type="EMBL" id="QKS82239.1"/>
    </source>
</evidence>
<organism evidence="2 3">
    <name type="scientific">Pseudomonas bijieensis</name>
    <dbReference type="NCBI Taxonomy" id="2681983"/>
    <lineage>
        <taxon>Bacteria</taxon>
        <taxon>Pseudomonadati</taxon>
        <taxon>Pseudomonadota</taxon>
        <taxon>Gammaproteobacteria</taxon>
        <taxon>Pseudomonadales</taxon>
        <taxon>Pseudomonadaceae</taxon>
        <taxon>Pseudomonas</taxon>
    </lineage>
</organism>
<dbReference type="InterPro" id="IPR023210">
    <property type="entry name" value="NADP_OxRdtase_dom"/>
</dbReference>
<dbReference type="RefSeq" id="WP_176688387.1">
    <property type="nucleotide sequence ID" value="NZ_CP048810.1"/>
</dbReference>
<dbReference type="SUPFAM" id="SSF53448">
    <property type="entry name" value="Nucleotide-diphospho-sugar transferases"/>
    <property type="match status" value="1"/>
</dbReference>